<feature type="compositionally biased region" description="Low complexity" evidence="8">
    <location>
        <begin position="18"/>
        <end position="38"/>
    </location>
</feature>
<feature type="domain" description="USP" evidence="9">
    <location>
        <begin position="438"/>
        <end position="755"/>
    </location>
</feature>
<feature type="compositionally biased region" description="Acidic residues" evidence="8">
    <location>
        <begin position="348"/>
        <end position="359"/>
    </location>
</feature>
<dbReference type="EMBL" id="JAHMUF010000009">
    <property type="protein sequence ID" value="KAG7193945.1"/>
    <property type="molecule type" value="Genomic_DNA"/>
</dbReference>
<evidence type="ECO:0000256" key="7">
    <source>
        <dbReference type="ARBA" id="ARBA00022807"/>
    </source>
</evidence>
<dbReference type="InterPro" id="IPR038765">
    <property type="entry name" value="Papain-like_cys_pep_sf"/>
</dbReference>
<dbReference type="InterPro" id="IPR018200">
    <property type="entry name" value="USP_CS"/>
</dbReference>
<sequence>MAESDTPKTQSRSKRFSVTKTLSPSSSSTTGTPTRTNPLIDRILANPLVFKPGSKKESSSSQSPTKGFIVLSAQAKARQTQAADSKSTDLTAVTANTTASHKQDPMALSNQSSPRKPKSMAEAVAAYTGKKFLTRKEKRLEKLKIKQQLELQRKLQLELESSANITNDETDINKDDGDDDTPTPLLPFTKFDSESSIDISSRSTSPERRRKVDSDSDVGVSEEQLPELELEEDSSSSSSNDDEDEDADYAISASEDEDDEEEEEEDDDDDDDDDSSDHSSSGSNSRSGSASPQVENTKKRAKIGFEDDDMNIKTLKNVLKLDRYENGQDNRSLSKSASPEINNNREGEDAEDEDEEYEDGTSPIDGPKKLGTTPPTSPEDESDGAIKPNEDCQQVKQKSLDTSLEGFYDLNLNPNDHGSNGSTRIIKHWREYSDRKPWGLLNEGVTCYMNSAIQAFVHIPAMQHYLNQIFTGKLGKEHKEKSNVTYTLAELSNSMWNPKLRSKQHPYIYPKRMIHRLHQINCMMSQWQQEDSHEYFMSLMSRLQEDLTPKGHKLNESIIYEIFGGLLNQKITCLKCQGVSETKQEFYDLSLGLNKKKSHPYLLEKSLTDFFSNELIKTDKKDKLTGYYCSKCEMNTNANKISTIDISPEYLTIHLKRFKFDGNALSKLKQSISYPNYLDLTKYQTEDQQMPLSLKYKLMSVIVHEGRNVTLGHYVAHCLQPDGTWATYDDEYINKIAQEQALSDPAAYVLVYGKLTAKGYKNHNNQKRMGSQMANNGVAKKKRKQ</sequence>
<evidence type="ECO:0000256" key="2">
    <source>
        <dbReference type="ARBA" id="ARBA00009085"/>
    </source>
</evidence>
<feature type="compositionally biased region" description="Acidic residues" evidence="8">
    <location>
        <begin position="224"/>
        <end position="275"/>
    </location>
</feature>
<protein>
    <recommendedName>
        <fullName evidence="3">ubiquitinyl hydrolase 1</fullName>
        <ecNumber evidence="3">3.4.19.12</ecNumber>
    </recommendedName>
</protein>
<evidence type="ECO:0000256" key="3">
    <source>
        <dbReference type="ARBA" id="ARBA00012759"/>
    </source>
</evidence>
<dbReference type="PROSITE" id="PS50235">
    <property type="entry name" value="USP_3"/>
    <property type="match status" value="1"/>
</dbReference>
<keyword evidence="7" id="KW-0788">Thiol protease</keyword>
<evidence type="ECO:0000256" key="6">
    <source>
        <dbReference type="ARBA" id="ARBA00022801"/>
    </source>
</evidence>
<dbReference type="AlphaFoldDB" id="A0A9P7VA08"/>
<gene>
    <name evidence="10" type="ORF">KQ657_005144</name>
</gene>
<reference evidence="10" key="1">
    <citation type="submission" date="2021-03" db="EMBL/GenBank/DDBJ databases">
        <authorList>
            <person name="Palmer J.M."/>
        </authorList>
    </citation>
    <scope>NUCLEOTIDE SEQUENCE</scope>
    <source>
        <strain evidence="10">ARV_011</strain>
    </source>
</reference>
<dbReference type="RefSeq" id="XP_043049492.1">
    <property type="nucleotide sequence ID" value="XM_043195787.1"/>
</dbReference>
<evidence type="ECO:0000313" key="10">
    <source>
        <dbReference type="EMBL" id="KAG7193945.1"/>
    </source>
</evidence>
<dbReference type="GO" id="GO:0004843">
    <property type="term" value="F:cysteine-type deubiquitinase activity"/>
    <property type="evidence" value="ECO:0007669"/>
    <property type="project" value="UniProtKB-EC"/>
</dbReference>
<evidence type="ECO:0000256" key="8">
    <source>
        <dbReference type="SAM" id="MobiDB-lite"/>
    </source>
</evidence>
<proteinExistence type="inferred from homology"/>
<keyword evidence="6" id="KW-0378">Hydrolase</keyword>
<feature type="region of interest" description="Disordered" evidence="8">
    <location>
        <begin position="762"/>
        <end position="785"/>
    </location>
</feature>
<comment type="caution">
    <text evidence="10">The sequence shown here is derived from an EMBL/GenBank/DDBJ whole genome shotgun (WGS) entry which is preliminary data.</text>
</comment>
<dbReference type="PANTHER" id="PTHR24006">
    <property type="entry name" value="UBIQUITIN CARBOXYL-TERMINAL HYDROLASE"/>
    <property type="match status" value="1"/>
</dbReference>
<dbReference type="PANTHER" id="PTHR24006:SF758">
    <property type="entry name" value="UBIQUITIN CARBOXYL-TERMINAL HYDROLASE 36"/>
    <property type="match status" value="1"/>
</dbReference>
<dbReference type="GO" id="GO:0005829">
    <property type="term" value="C:cytosol"/>
    <property type="evidence" value="ECO:0007669"/>
    <property type="project" value="TreeGrafter"/>
</dbReference>
<organism evidence="10 11">
    <name type="scientific">Scheffersomyces spartinae</name>
    <dbReference type="NCBI Taxonomy" id="45513"/>
    <lineage>
        <taxon>Eukaryota</taxon>
        <taxon>Fungi</taxon>
        <taxon>Dikarya</taxon>
        <taxon>Ascomycota</taxon>
        <taxon>Saccharomycotina</taxon>
        <taxon>Pichiomycetes</taxon>
        <taxon>Debaryomycetaceae</taxon>
        <taxon>Scheffersomyces</taxon>
    </lineage>
</organism>
<dbReference type="InterPro" id="IPR001394">
    <property type="entry name" value="Peptidase_C19_UCH"/>
</dbReference>
<dbReference type="InterPro" id="IPR028889">
    <property type="entry name" value="USP"/>
</dbReference>
<evidence type="ECO:0000259" key="9">
    <source>
        <dbReference type="PROSITE" id="PS50235"/>
    </source>
</evidence>
<evidence type="ECO:0000256" key="1">
    <source>
        <dbReference type="ARBA" id="ARBA00000707"/>
    </source>
</evidence>
<keyword evidence="5" id="KW-0833">Ubl conjugation pathway</keyword>
<feature type="compositionally biased region" description="Basic and acidic residues" evidence="8">
    <location>
        <begin position="205"/>
        <end position="214"/>
    </location>
</feature>
<comment type="catalytic activity">
    <reaction evidence="1">
        <text>Thiol-dependent hydrolysis of ester, thioester, amide, peptide and isopeptide bonds formed by the C-terminal Gly of ubiquitin (a 76-residue protein attached to proteins as an intracellular targeting signal).</text>
        <dbReference type="EC" id="3.4.19.12"/>
    </reaction>
</comment>
<dbReference type="Proteomes" id="UP000790833">
    <property type="component" value="Unassembled WGS sequence"/>
</dbReference>
<evidence type="ECO:0000256" key="4">
    <source>
        <dbReference type="ARBA" id="ARBA00022670"/>
    </source>
</evidence>
<dbReference type="Pfam" id="PF00443">
    <property type="entry name" value="UCH"/>
    <property type="match status" value="1"/>
</dbReference>
<evidence type="ECO:0000313" key="11">
    <source>
        <dbReference type="Proteomes" id="UP000790833"/>
    </source>
</evidence>
<comment type="similarity">
    <text evidence="2">Belongs to the peptidase C19 family.</text>
</comment>
<dbReference type="GO" id="GO:0005634">
    <property type="term" value="C:nucleus"/>
    <property type="evidence" value="ECO:0007669"/>
    <property type="project" value="TreeGrafter"/>
</dbReference>
<feature type="region of interest" description="Disordered" evidence="8">
    <location>
        <begin position="96"/>
        <end position="123"/>
    </location>
</feature>
<feature type="compositionally biased region" description="Low complexity" evidence="8">
    <location>
        <begin position="182"/>
        <end position="204"/>
    </location>
</feature>
<dbReference type="GeneID" id="66118518"/>
<feature type="region of interest" description="Disordered" evidence="8">
    <location>
        <begin position="1"/>
        <end position="66"/>
    </location>
</feature>
<evidence type="ECO:0000256" key="5">
    <source>
        <dbReference type="ARBA" id="ARBA00022786"/>
    </source>
</evidence>
<dbReference type="EC" id="3.4.19.12" evidence="3"/>
<keyword evidence="4" id="KW-0645">Protease</keyword>
<feature type="compositionally biased region" description="Basic and acidic residues" evidence="8">
    <location>
        <begin position="319"/>
        <end position="328"/>
    </location>
</feature>
<dbReference type="GO" id="GO:0016579">
    <property type="term" value="P:protein deubiquitination"/>
    <property type="evidence" value="ECO:0007669"/>
    <property type="project" value="InterPro"/>
</dbReference>
<dbReference type="PROSITE" id="PS00973">
    <property type="entry name" value="USP_2"/>
    <property type="match status" value="1"/>
</dbReference>
<keyword evidence="11" id="KW-1185">Reference proteome</keyword>
<dbReference type="Gene3D" id="3.90.70.10">
    <property type="entry name" value="Cysteine proteinases"/>
    <property type="match status" value="1"/>
</dbReference>
<feature type="compositionally biased region" description="Polar residues" evidence="8">
    <location>
        <begin position="329"/>
        <end position="344"/>
    </location>
</feature>
<dbReference type="InterPro" id="IPR050164">
    <property type="entry name" value="Peptidase_C19"/>
</dbReference>
<dbReference type="GO" id="GO:0006508">
    <property type="term" value="P:proteolysis"/>
    <property type="evidence" value="ECO:0007669"/>
    <property type="project" value="UniProtKB-KW"/>
</dbReference>
<dbReference type="OrthoDB" id="289038at2759"/>
<feature type="region of interest" description="Disordered" evidence="8">
    <location>
        <begin position="159"/>
        <end position="398"/>
    </location>
</feature>
<accession>A0A9P7VA08</accession>
<dbReference type="SUPFAM" id="SSF54001">
    <property type="entry name" value="Cysteine proteinases"/>
    <property type="match status" value="1"/>
</dbReference>
<feature type="compositionally biased region" description="Low complexity" evidence="8">
    <location>
        <begin position="278"/>
        <end position="291"/>
    </location>
</feature>
<name>A0A9P7VA08_9ASCO</name>